<dbReference type="EMBL" id="HBIV01024531">
    <property type="protein sequence ID" value="CAE0665999.1"/>
    <property type="molecule type" value="Transcribed_RNA"/>
</dbReference>
<reference evidence="1" key="1">
    <citation type="submission" date="2021-01" db="EMBL/GenBank/DDBJ databases">
        <authorList>
            <person name="Corre E."/>
            <person name="Pelletier E."/>
            <person name="Niang G."/>
            <person name="Scheremetjew M."/>
            <person name="Finn R."/>
            <person name="Kale V."/>
            <person name="Holt S."/>
            <person name="Cochrane G."/>
            <person name="Meng A."/>
            <person name="Brown T."/>
            <person name="Cohen L."/>
        </authorList>
    </citation>
    <scope>NUCLEOTIDE SEQUENCE</scope>
    <source>
        <strain evidence="1">CCCM811</strain>
    </source>
</reference>
<accession>A0A7S3YYC2</accession>
<protein>
    <submittedName>
        <fullName evidence="1">Uncharacterized protein</fullName>
    </submittedName>
</protein>
<organism evidence="1">
    <name type="scientific">Lotharella globosa</name>
    <dbReference type="NCBI Taxonomy" id="91324"/>
    <lineage>
        <taxon>Eukaryota</taxon>
        <taxon>Sar</taxon>
        <taxon>Rhizaria</taxon>
        <taxon>Cercozoa</taxon>
        <taxon>Chlorarachniophyceae</taxon>
        <taxon>Lotharella</taxon>
    </lineage>
</organism>
<name>A0A7S3YYC2_9EUKA</name>
<proteinExistence type="predicted"/>
<evidence type="ECO:0000313" key="1">
    <source>
        <dbReference type="EMBL" id="CAE0665999.1"/>
    </source>
</evidence>
<gene>
    <name evidence="1" type="ORF">LGLO00237_LOCUS17605</name>
</gene>
<sequence length="472" mass="53590">MISLPTVMHAPEYKPRPLAKFKSIDESASEQKLNFFNYATHVKALLTKSTPMLMGQVTTLFEFILAAMDKRLRSTRRMEKKNSTIPDPIARWDFTSGDFTSANRFQLSFLHDSQDNLKQTLALLGISFDVDLSRKCITLTRDLKALHISDLRAALVDMEDLTERFVVIDYAAIIETMVESCSRVLANMAPYLDAEGDGKTLRAYVARIRPQAIKVDTKQTANFRRQTQFRASIPTSSTTPPTILYPDLNTMDKAETDQLIQQFRCASKGQLMRKLVYYCASMTSRAILRCLQTFTRQEDPEDYQWCAEHNASYAAGSLFYVACKSLPASRSFPSGFHCEVISCWLRDALQNWVSWSPETKLEYLRWRDSYGTSTPSLLGVTANAKTSSEFKQVMCVESCFNSSWALGLQLKFLYSRNGNMRRFDISTVPLSIRHRKGSRLPLLNSPVTIMKSQRDVECCDTSNTPICYSSSV</sequence>
<dbReference type="AlphaFoldDB" id="A0A7S3YYC2"/>